<dbReference type="Proteomes" id="UP000014040">
    <property type="component" value="Unassembled WGS sequence"/>
</dbReference>
<dbReference type="EMBL" id="AHES01000046">
    <property type="protein sequence ID" value="EOO70921.1"/>
    <property type="molecule type" value="Genomic_DNA"/>
</dbReference>
<dbReference type="HOGENOM" id="CLU_2858104_0_0_9"/>
<organism evidence="1 2">
    <name type="scientific">Bacillus cereus VD021</name>
    <dbReference type="NCBI Taxonomy" id="1053224"/>
    <lineage>
        <taxon>Bacteria</taxon>
        <taxon>Bacillati</taxon>
        <taxon>Bacillota</taxon>
        <taxon>Bacilli</taxon>
        <taxon>Bacillales</taxon>
        <taxon>Bacillaceae</taxon>
        <taxon>Bacillus</taxon>
        <taxon>Bacillus cereus group</taxon>
    </lineage>
</organism>
<comment type="caution">
    <text evidence="1">The sequence shown here is derived from an EMBL/GenBank/DDBJ whole genome shotgun (WGS) entry which is preliminary data.</text>
</comment>
<proteinExistence type="predicted"/>
<evidence type="ECO:0000313" key="1">
    <source>
        <dbReference type="EMBL" id="EOO70921.1"/>
    </source>
</evidence>
<name>R8HDS4_BACCE</name>
<accession>R8HDS4</accession>
<dbReference type="AlphaFoldDB" id="R8HDS4"/>
<evidence type="ECO:0000313" key="2">
    <source>
        <dbReference type="Proteomes" id="UP000014040"/>
    </source>
</evidence>
<reference evidence="1 2" key="1">
    <citation type="submission" date="2012-12" db="EMBL/GenBank/DDBJ databases">
        <title>The Genome Sequence of Bacillus cereus VD021.</title>
        <authorList>
            <consortium name="The Broad Institute Genome Sequencing Platform"/>
            <consortium name="The Broad Institute Genome Sequencing Center for Infectious Disease"/>
            <person name="Feldgarden M."/>
            <person name="Van der Auwera G.A."/>
            <person name="Mahillon J."/>
            <person name="Duprez V."/>
            <person name="Timmery S."/>
            <person name="Mattelet C."/>
            <person name="Dierick K."/>
            <person name="Sun M."/>
            <person name="Yu Z."/>
            <person name="Zhu L."/>
            <person name="Hu X."/>
            <person name="Shank E.B."/>
            <person name="Swiecicka I."/>
            <person name="Hansen B.M."/>
            <person name="Andrup L."/>
            <person name="Walker B."/>
            <person name="Young S.K."/>
            <person name="Zeng Q."/>
            <person name="Gargeya S."/>
            <person name="Fitzgerald M."/>
            <person name="Haas B."/>
            <person name="Abouelleil A."/>
            <person name="Alvarado L."/>
            <person name="Arachchi H.M."/>
            <person name="Berlin A.M."/>
            <person name="Chapman S.B."/>
            <person name="Dewar J."/>
            <person name="Goldberg J."/>
            <person name="Griggs A."/>
            <person name="Gujja S."/>
            <person name="Hansen M."/>
            <person name="Howarth C."/>
            <person name="Imamovic A."/>
            <person name="Larimer J."/>
            <person name="McCowan C."/>
            <person name="Murphy C."/>
            <person name="Neiman D."/>
            <person name="Pearson M."/>
            <person name="Priest M."/>
            <person name="Roberts A."/>
            <person name="Saif S."/>
            <person name="Shea T."/>
            <person name="Sisk P."/>
            <person name="Sykes S."/>
            <person name="Wortman J."/>
            <person name="Nusbaum C."/>
            <person name="Birren B."/>
        </authorList>
    </citation>
    <scope>NUCLEOTIDE SEQUENCE [LARGE SCALE GENOMIC DNA]</scope>
    <source>
        <strain evidence="1 2">VD021</strain>
    </source>
</reference>
<protein>
    <submittedName>
        <fullName evidence="1">Uncharacterized protein</fullName>
    </submittedName>
</protein>
<sequence>MYEVLILQYLYQLYSFLEYQYVQDLKITYMYFEVFASEPGRKYSEHALERMAPDIVQVRAELTK</sequence>
<gene>
    <name evidence="1" type="ORF">IIC_04470</name>
</gene>